<dbReference type="InterPro" id="IPR023586">
    <property type="entry name" value="Ile-tRNA-ligase_type2"/>
</dbReference>
<dbReference type="HAMAP" id="MF_02003">
    <property type="entry name" value="Ile_tRNA_synth_type2"/>
    <property type="match status" value="1"/>
</dbReference>
<keyword evidence="11 15" id="KW-0648">Protein biosynthesis</keyword>
<dbReference type="InterPro" id="IPR033709">
    <property type="entry name" value="Anticodon_Ile_ABEc"/>
</dbReference>
<dbReference type="GO" id="GO:0008270">
    <property type="term" value="F:zinc ion binding"/>
    <property type="evidence" value="ECO:0007669"/>
    <property type="project" value="UniProtKB-UniRule"/>
</dbReference>
<comment type="domain">
    <text evidence="15">IleRS has two distinct active sites: one for aminoacylation and one for editing. The misactivated valine is translocated from the active site to the editing site, which sterically excludes the correctly activated isoleucine. The single editing site contains two valyl binding pockets, one specific for each substrate (Val-AMP or Val-tRNA(Ile)).</text>
</comment>
<dbReference type="InterPro" id="IPR014729">
    <property type="entry name" value="Rossmann-like_a/b/a_fold"/>
</dbReference>
<evidence type="ECO:0000256" key="13">
    <source>
        <dbReference type="ARBA" id="ARBA00025217"/>
    </source>
</evidence>
<evidence type="ECO:0000256" key="3">
    <source>
        <dbReference type="ARBA" id="ARBA00007078"/>
    </source>
</evidence>
<evidence type="ECO:0000256" key="6">
    <source>
        <dbReference type="ARBA" id="ARBA00022598"/>
    </source>
</evidence>
<comment type="subcellular location">
    <subcellularLocation>
        <location evidence="2 15">Cytoplasm</location>
    </subcellularLocation>
</comment>
<evidence type="ECO:0000256" key="9">
    <source>
        <dbReference type="ARBA" id="ARBA00022833"/>
    </source>
</evidence>
<evidence type="ECO:0000256" key="12">
    <source>
        <dbReference type="ARBA" id="ARBA00023146"/>
    </source>
</evidence>
<dbReference type="NCBIfam" id="TIGR00392">
    <property type="entry name" value="ileS"/>
    <property type="match status" value="1"/>
</dbReference>
<dbReference type="InterPro" id="IPR002300">
    <property type="entry name" value="aa-tRNA-synth_Ia"/>
</dbReference>
<dbReference type="GO" id="GO:0004822">
    <property type="term" value="F:isoleucine-tRNA ligase activity"/>
    <property type="evidence" value="ECO:0007669"/>
    <property type="project" value="UniProtKB-UniRule"/>
</dbReference>
<proteinExistence type="inferred from homology"/>
<dbReference type="InterPro" id="IPR009008">
    <property type="entry name" value="Val/Leu/Ile-tRNA-synth_edit"/>
</dbReference>
<evidence type="ECO:0000256" key="2">
    <source>
        <dbReference type="ARBA" id="ARBA00004496"/>
    </source>
</evidence>
<keyword evidence="10 15" id="KW-0067">ATP-binding</keyword>
<dbReference type="InterPro" id="IPR001412">
    <property type="entry name" value="aa-tRNA-synth_I_CS"/>
</dbReference>
<comment type="similarity">
    <text evidence="3 15">Belongs to the class-I aminoacyl-tRNA synthetase family. IleS type 2 subfamily.</text>
</comment>
<evidence type="ECO:0000256" key="14">
    <source>
        <dbReference type="ARBA" id="ARBA00048359"/>
    </source>
</evidence>
<evidence type="ECO:0000256" key="10">
    <source>
        <dbReference type="ARBA" id="ARBA00022840"/>
    </source>
</evidence>
<feature type="domain" description="Aminoacyl-tRNA synthetase class Ia" evidence="16">
    <location>
        <begin position="20"/>
        <end position="635"/>
    </location>
</feature>
<evidence type="ECO:0000256" key="15">
    <source>
        <dbReference type="HAMAP-Rule" id="MF_02003"/>
    </source>
</evidence>
<keyword evidence="5 15" id="KW-0963">Cytoplasm</keyword>
<evidence type="ECO:0000256" key="11">
    <source>
        <dbReference type="ARBA" id="ARBA00022917"/>
    </source>
</evidence>
<dbReference type="EMBL" id="MHKI01000021">
    <property type="protein sequence ID" value="OGY86344.1"/>
    <property type="molecule type" value="Genomic_DNA"/>
</dbReference>
<gene>
    <name evidence="15" type="primary">ileS</name>
    <name evidence="18" type="ORF">A2319_03025</name>
</gene>
<keyword evidence="6 15" id="KW-0436">Ligase</keyword>
<dbReference type="CDD" id="cd00818">
    <property type="entry name" value="IleRS_core"/>
    <property type="match status" value="1"/>
</dbReference>
<dbReference type="Pfam" id="PF19302">
    <property type="entry name" value="DUF5915"/>
    <property type="match status" value="1"/>
</dbReference>
<name>A0A1G2BAZ7_9BACT</name>
<dbReference type="PANTHER" id="PTHR42780">
    <property type="entry name" value="SOLEUCYL-TRNA SYNTHETASE"/>
    <property type="match status" value="1"/>
</dbReference>
<dbReference type="PROSITE" id="PS00178">
    <property type="entry name" value="AA_TRNA_LIGASE_I"/>
    <property type="match status" value="1"/>
</dbReference>
<protein>
    <recommendedName>
        <fullName evidence="15">Isoleucine--tRNA ligase</fullName>
        <ecNumber evidence="15">6.1.1.5</ecNumber>
    </recommendedName>
    <alternativeName>
        <fullName evidence="15">Isoleucyl-tRNA synthetase</fullName>
        <shortName evidence="15">IleRS</shortName>
    </alternativeName>
</protein>
<dbReference type="PRINTS" id="PR00984">
    <property type="entry name" value="TRNASYNTHILE"/>
</dbReference>
<dbReference type="EC" id="6.1.1.5" evidence="15"/>
<dbReference type="GO" id="GO:0000049">
    <property type="term" value="F:tRNA binding"/>
    <property type="evidence" value="ECO:0007669"/>
    <property type="project" value="InterPro"/>
</dbReference>
<dbReference type="FunFam" id="3.40.50.620:FF:000063">
    <property type="entry name" value="Isoleucine--tRNA ligase"/>
    <property type="match status" value="1"/>
</dbReference>
<organism evidence="18 19">
    <name type="scientific">Candidatus Kerfeldbacteria bacterium RIFOXYB2_FULL_38_14</name>
    <dbReference type="NCBI Taxonomy" id="1798547"/>
    <lineage>
        <taxon>Bacteria</taxon>
        <taxon>Candidatus Kerfeldiibacteriota</taxon>
    </lineage>
</organism>
<comment type="caution">
    <text evidence="18">The sequence shown here is derived from an EMBL/GenBank/DDBJ whole genome shotgun (WGS) entry which is preliminary data.</text>
</comment>
<dbReference type="FunFam" id="3.40.50.620:FF:000075">
    <property type="entry name" value="Isoleucine--tRNA ligase"/>
    <property type="match status" value="1"/>
</dbReference>
<dbReference type="GO" id="GO:0005737">
    <property type="term" value="C:cytoplasm"/>
    <property type="evidence" value="ECO:0007669"/>
    <property type="project" value="UniProtKB-SubCell"/>
</dbReference>
<evidence type="ECO:0000259" key="16">
    <source>
        <dbReference type="Pfam" id="PF00133"/>
    </source>
</evidence>
<feature type="binding site" evidence="15">
    <location>
        <position position="602"/>
    </location>
    <ligand>
        <name>ATP</name>
        <dbReference type="ChEBI" id="CHEBI:30616"/>
    </ligand>
</feature>
<dbReference type="Pfam" id="PF08264">
    <property type="entry name" value="Anticodon_1"/>
    <property type="match status" value="1"/>
</dbReference>
<accession>A0A1G2BAZ7</accession>
<evidence type="ECO:0000313" key="18">
    <source>
        <dbReference type="EMBL" id="OGY86344.1"/>
    </source>
</evidence>
<reference evidence="18 19" key="1">
    <citation type="journal article" date="2016" name="Nat. Commun.">
        <title>Thousands of microbial genomes shed light on interconnected biogeochemical processes in an aquifer system.</title>
        <authorList>
            <person name="Anantharaman K."/>
            <person name="Brown C.T."/>
            <person name="Hug L.A."/>
            <person name="Sharon I."/>
            <person name="Castelle C.J."/>
            <person name="Probst A.J."/>
            <person name="Thomas B.C."/>
            <person name="Singh A."/>
            <person name="Wilkins M.J."/>
            <person name="Karaoz U."/>
            <person name="Brodie E.L."/>
            <person name="Williams K.H."/>
            <person name="Hubbard S.S."/>
            <person name="Banfield J.F."/>
        </authorList>
    </citation>
    <scope>NUCLEOTIDE SEQUENCE [LARGE SCALE GENOMIC DNA]</scope>
</reference>
<keyword evidence="7 15" id="KW-0479">Metal-binding</keyword>
<dbReference type="Gene3D" id="3.40.50.620">
    <property type="entry name" value="HUPs"/>
    <property type="match status" value="2"/>
</dbReference>
<comment type="subunit">
    <text evidence="4 15">Monomer.</text>
</comment>
<dbReference type="SUPFAM" id="SSF50677">
    <property type="entry name" value="ValRS/IleRS/LeuRS editing domain"/>
    <property type="match status" value="1"/>
</dbReference>
<dbReference type="GO" id="GO:0006428">
    <property type="term" value="P:isoleucyl-tRNA aminoacylation"/>
    <property type="evidence" value="ECO:0007669"/>
    <property type="project" value="UniProtKB-UniRule"/>
</dbReference>
<dbReference type="InterPro" id="IPR002301">
    <property type="entry name" value="Ile-tRNA-ligase"/>
</dbReference>
<feature type="short sequence motif" description="'HIGH' region" evidence="15">
    <location>
        <begin position="50"/>
        <end position="60"/>
    </location>
</feature>
<comment type="cofactor">
    <cofactor evidence="1 15">
        <name>Zn(2+)</name>
        <dbReference type="ChEBI" id="CHEBI:29105"/>
    </cofactor>
</comment>
<dbReference type="GO" id="GO:0005524">
    <property type="term" value="F:ATP binding"/>
    <property type="evidence" value="ECO:0007669"/>
    <property type="project" value="UniProtKB-UniRule"/>
</dbReference>
<dbReference type="GO" id="GO:0002161">
    <property type="term" value="F:aminoacyl-tRNA deacylase activity"/>
    <property type="evidence" value="ECO:0007669"/>
    <property type="project" value="InterPro"/>
</dbReference>
<dbReference type="AlphaFoldDB" id="A0A1G2BAZ7"/>
<dbReference type="PANTHER" id="PTHR42780:SF1">
    <property type="entry name" value="ISOLEUCINE--TRNA LIGASE, CYTOPLASMIC"/>
    <property type="match status" value="1"/>
</dbReference>
<dbReference type="Gene3D" id="1.10.730.10">
    <property type="entry name" value="Isoleucyl-tRNA Synthetase, Domain 1"/>
    <property type="match status" value="1"/>
</dbReference>
<dbReference type="SUPFAM" id="SSF47323">
    <property type="entry name" value="Anticodon-binding domain of a subclass of class I aminoacyl-tRNA synthetases"/>
    <property type="match status" value="1"/>
</dbReference>
<evidence type="ECO:0000256" key="4">
    <source>
        <dbReference type="ARBA" id="ARBA00011245"/>
    </source>
</evidence>
<keyword evidence="9 15" id="KW-0862">Zinc</keyword>
<evidence type="ECO:0000313" key="19">
    <source>
        <dbReference type="Proteomes" id="UP000176420"/>
    </source>
</evidence>
<dbReference type="SUPFAM" id="SSF52374">
    <property type="entry name" value="Nucleotidylyl transferase"/>
    <property type="match status" value="1"/>
</dbReference>
<evidence type="ECO:0000259" key="17">
    <source>
        <dbReference type="Pfam" id="PF08264"/>
    </source>
</evidence>
<evidence type="ECO:0000256" key="8">
    <source>
        <dbReference type="ARBA" id="ARBA00022741"/>
    </source>
</evidence>
<dbReference type="Proteomes" id="UP000176420">
    <property type="component" value="Unassembled WGS sequence"/>
</dbReference>
<dbReference type="CDD" id="cd07961">
    <property type="entry name" value="Anticodon_Ia_Ile_ABEc"/>
    <property type="match status" value="1"/>
</dbReference>
<keyword evidence="12 15" id="KW-0030">Aminoacyl-tRNA synthetase</keyword>
<keyword evidence="8 15" id="KW-0547">Nucleotide-binding</keyword>
<sequence>MSQNNNQQKKSKFAQSEEEIVKFWEENHCFEKSVQQRPAAKQYVFYDGPPFATGLPHYGHILSSTIKDVVPRYFTMKGYRVERRWGWDCHGLPIENIAEKELKISGKKQIEEIGVAKFNEFCRSKVLEFAGEWGKMVKRMGRWVDFENSYKTMDNSYIESVWWGLKQVYEKGLLYEGRKVLLYCSRCETPISNFEVAMDNSYKDVTEPAVFVKFKVRGQENLYFIAWTTTPWTLPGNVALAVGAKIDYVQVRQNNEEYILAKDRLEVLTGDYEVIKEMRGMDLVNQEYEPLYEVQGLKELGKKSHYVAAADFVSTEDGSGIVHTAVIYGEDDYNLGLQLDLPMLPTVDEVGKFKDNVPQFANQYFKKVNPQVITDLTKRGLLYHTDNYTHSYPHCYRCETPLFYNAIPAWFINVQKIKERLKELNENINWVPQHIKHGRFLKGLESAPDWNISRNRYWATPLPIWKCQCGQLEVIGSKQELKEKAVNSSQVTDDLDMHKHSIDPIKINCSKCGQEASRIPEVVDCWVESASMPFAAQHYPFANKEWFNKNFPAQFVAEYVAQTRAWFYVMHVMGTILFDKPPFENVVMTGTIMAEDGSKMSKSKKNYPDPWKLIDNYGVDALRYYLMSTPVMSGESVNFSEKAVDEISKKLLITLANVNSFYQMFKDKKDESYQPQFTNIMDKWILTELQMTLLAVTDGMDAYEVIKATRPLLNFVQELSTWYVRRIRGRVKGSDERDKQEVLHTLDLVLRTFVKMAAPIIPFITERIWQDLRHADDPISVHLCDWPTADELSTTGVGTDHDLSKNILKNIQTIREIIEKALALRAKTGIKVRQPLPSLTITGQELGAEYQEILREELNVKEIKFGQEFVLDTEISEELKLEGLLRELIRQTNSLRKKAQLTINDKIDIKLSTNSTLVKQMFQKYETDYKTGVLAKSVTLTNDAQEHSLKLDGEEASISF</sequence>
<dbReference type="Pfam" id="PF00133">
    <property type="entry name" value="tRNA-synt_1"/>
    <property type="match status" value="1"/>
</dbReference>
<feature type="domain" description="Methionyl/Valyl/Leucyl/Isoleucyl-tRNA synthetase anticodon-binding" evidence="17">
    <location>
        <begin position="682"/>
        <end position="836"/>
    </location>
</feature>
<comment type="function">
    <text evidence="13 15">Catalyzes the attachment of isoleucine to tRNA(Ile). As IleRS can inadvertently accommodate and process structurally similar amino acids such as valine, to avoid such errors it has two additional distinct tRNA(Ile)-dependent editing activities. One activity is designated as 'pretransfer' editing and involves the hydrolysis of activated Val-AMP. The other activity is designated 'posttransfer' editing and involves deacylation of mischarged Val-tRNA(Ile).</text>
</comment>
<comment type="catalytic activity">
    <reaction evidence="14 15">
        <text>tRNA(Ile) + L-isoleucine + ATP = L-isoleucyl-tRNA(Ile) + AMP + diphosphate</text>
        <dbReference type="Rhea" id="RHEA:11060"/>
        <dbReference type="Rhea" id="RHEA-COMP:9666"/>
        <dbReference type="Rhea" id="RHEA-COMP:9695"/>
        <dbReference type="ChEBI" id="CHEBI:30616"/>
        <dbReference type="ChEBI" id="CHEBI:33019"/>
        <dbReference type="ChEBI" id="CHEBI:58045"/>
        <dbReference type="ChEBI" id="CHEBI:78442"/>
        <dbReference type="ChEBI" id="CHEBI:78528"/>
        <dbReference type="ChEBI" id="CHEBI:456215"/>
        <dbReference type="EC" id="6.1.1.5"/>
    </reaction>
</comment>
<evidence type="ECO:0000256" key="1">
    <source>
        <dbReference type="ARBA" id="ARBA00001947"/>
    </source>
</evidence>
<evidence type="ECO:0000256" key="7">
    <source>
        <dbReference type="ARBA" id="ARBA00022723"/>
    </source>
</evidence>
<dbReference type="InterPro" id="IPR013155">
    <property type="entry name" value="M/V/L/I-tRNA-synth_anticd-bd"/>
</dbReference>
<evidence type="ECO:0000256" key="5">
    <source>
        <dbReference type="ARBA" id="ARBA00022490"/>
    </source>
</evidence>
<dbReference type="InterPro" id="IPR009080">
    <property type="entry name" value="tRNAsynth_Ia_anticodon-bd"/>
</dbReference>
<feature type="short sequence motif" description="'KMSKS' region" evidence="15">
    <location>
        <begin position="599"/>
        <end position="603"/>
    </location>
</feature>